<reference evidence="3 4" key="1">
    <citation type="submission" date="2018-08" db="EMBL/GenBank/DDBJ databases">
        <authorList>
            <person name="Muller C M."/>
        </authorList>
    </citation>
    <scope>NUCLEOTIDE SEQUENCE [LARGE SCALE GENOMIC DNA]</scope>
</reference>
<sequence>TREHHQEADHNTFHRLLVFIVSAALSQAKSWRAQSPIRKTPCQNSEFQSLRG</sequence>
<keyword evidence="2" id="KW-0732">Signal</keyword>
<feature type="compositionally biased region" description="Polar residues" evidence="1">
    <location>
        <begin position="41"/>
        <end position="52"/>
    </location>
</feature>
<feature type="chain" id="PRO_5040762477" evidence="2">
    <location>
        <begin position="29"/>
        <end position="52"/>
    </location>
</feature>
<feature type="non-terminal residue" evidence="3">
    <location>
        <position position="1"/>
    </location>
</feature>
<evidence type="ECO:0000313" key="3">
    <source>
        <dbReference type="EMBL" id="VDB94570.1"/>
    </source>
</evidence>
<organism evidence="3 4">
    <name type="scientific">Blumeria graminis f. sp. tritici</name>
    <dbReference type="NCBI Taxonomy" id="62690"/>
    <lineage>
        <taxon>Eukaryota</taxon>
        <taxon>Fungi</taxon>
        <taxon>Dikarya</taxon>
        <taxon>Ascomycota</taxon>
        <taxon>Pezizomycotina</taxon>
        <taxon>Leotiomycetes</taxon>
        <taxon>Erysiphales</taxon>
        <taxon>Erysiphaceae</taxon>
        <taxon>Blumeria</taxon>
    </lineage>
</organism>
<feature type="signal peptide" evidence="2">
    <location>
        <begin position="1"/>
        <end position="28"/>
    </location>
</feature>
<name>A0A9X9QGJ9_BLUGR</name>
<protein>
    <submittedName>
        <fullName evidence="3">Bgt-20976</fullName>
    </submittedName>
</protein>
<accession>A0A9X9QGJ9</accession>
<evidence type="ECO:0000256" key="2">
    <source>
        <dbReference type="SAM" id="SignalP"/>
    </source>
</evidence>
<proteinExistence type="predicted"/>
<feature type="region of interest" description="Disordered" evidence="1">
    <location>
        <begin position="32"/>
        <end position="52"/>
    </location>
</feature>
<evidence type="ECO:0000313" key="4">
    <source>
        <dbReference type="Proteomes" id="UP000324639"/>
    </source>
</evidence>
<gene>
    <name evidence="3" type="ORF">BGT96224V316_LOCUS7744</name>
</gene>
<evidence type="ECO:0000256" key="1">
    <source>
        <dbReference type="SAM" id="MobiDB-lite"/>
    </source>
</evidence>
<keyword evidence="4" id="KW-1185">Reference proteome</keyword>
<dbReference type="AlphaFoldDB" id="A0A9X9QGJ9"/>
<dbReference type="Proteomes" id="UP000324639">
    <property type="component" value="Chromosome Bgt_-10"/>
</dbReference>
<dbReference type="EMBL" id="LR026993">
    <property type="protein sequence ID" value="VDB94570.1"/>
    <property type="molecule type" value="Genomic_DNA"/>
</dbReference>